<reference evidence="6 7" key="1">
    <citation type="submission" date="2013-09" db="EMBL/GenBank/DDBJ databases">
        <title>Whole genome shotgun sequence of Vibrio ezurae NBRC 102218.</title>
        <authorList>
            <person name="Yoshida I."/>
            <person name="Hosoyama A."/>
            <person name="Numata M."/>
            <person name="Hashimoto M."/>
            <person name="Hosoyama Y."/>
            <person name="Tsuchikane K."/>
            <person name="Noguchi M."/>
            <person name="Hirakata S."/>
            <person name="Ichikawa N."/>
            <person name="Ohji S."/>
            <person name="Yamazoe A."/>
            <person name="Fujita N."/>
        </authorList>
    </citation>
    <scope>NUCLEOTIDE SEQUENCE [LARGE SCALE GENOMIC DNA]</scope>
    <source>
        <strain evidence="6 7">NBRC 102218</strain>
    </source>
</reference>
<name>U3B248_9VIBR</name>
<dbReference type="Pfam" id="PF02646">
    <property type="entry name" value="RmuC"/>
    <property type="match status" value="1"/>
</dbReference>
<comment type="function">
    <text evidence="1">Involved in DNA recombination.</text>
</comment>
<protein>
    <submittedName>
        <fullName evidence="6">DNA recombination protein RmuC</fullName>
    </submittedName>
</protein>
<evidence type="ECO:0000256" key="2">
    <source>
        <dbReference type="ARBA" id="ARBA00009840"/>
    </source>
</evidence>
<evidence type="ECO:0000313" key="6">
    <source>
        <dbReference type="EMBL" id="GAD79517.1"/>
    </source>
</evidence>
<dbReference type="AlphaFoldDB" id="U3B248"/>
<feature type="coiled-coil region" evidence="5">
    <location>
        <begin position="41"/>
        <end position="75"/>
    </location>
</feature>
<evidence type="ECO:0000256" key="4">
    <source>
        <dbReference type="ARBA" id="ARBA00023172"/>
    </source>
</evidence>
<gene>
    <name evidence="6" type="primary">rmuC</name>
    <name evidence="6" type="ORF">VEZ01S_17_00040</name>
</gene>
<dbReference type="OrthoDB" id="9765111at2"/>
<evidence type="ECO:0000256" key="3">
    <source>
        <dbReference type="ARBA" id="ARBA00023054"/>
    </source>
</evidence>
<accession>U3B248</accession>
<evidence type="ECO:0000256" key="1">
    <source>
        <dbReference type="ARBA" id="ARBA00003416"/>
    </source>
</evidence>
<keyword evidence="4" id="KW-0233">DNA recombination</keyword>
<dbReference type="InterPro" id="IPR003798">
    <property type="entry name" value="DNA_recombination_RmuC"/>
</dbReference>
<dbReference type="eggNOG" id="COG1322">
    <property type="taxonomic scope" value="Bacteria"/>
</dbReference>
<dbReference type="GO" id="GO:0006310">
    <property type="term" value="P:DNA recombination"/>
    <property type="evidence" value="ECO:0007669"/>
    <property type="project" value="UniProtKB-KW"/>
</dbReference>
<sequence>MTLTYVIFGLVLVIASVVSYWAANRAQAQLKLELELANAELANQTEFAQSYQQKLEQAQEDIGDLEVRCAQLGSEMQALRVSEHAYRKQSTENEHRLRQATEALGQAQVAQSSVSASLKAKQEQLLAHNERTLVLDNELKELNDKYSLATRKIGELHTEMDTKEEHFKAQIALLKENKQELSKEFERLANEILERKGKAFKELNTESMSSILNPIHQELRGFKNKVEDIHSKESEQRVQLRTELQNLQKLNREITDQADKLTTALKGEKKVQGNWGELMLENVLDNSGLRLGTDYKREVSIDSEEGRFRPDAIVYLPQKKHLVIDAKTSLNAYTRYVNSEQAAEREVALREHASAVRDRINELSAKEYSKLPGINSPEVVVMFIPIESAYVEALKADPNLFQSALEKNILVATPTTLLTSLNIVRQLWRFEEQNKHTAELANRAEKFYTKLNTFLNSMEGVGKQLDKAKETYDRALGQLHTGKGNLIKQASEFKELGVAVTRELPPELVEKANLELEYPATSSEFTVIEHRQNPMIEE</sequence>
<evidence type="ECO:0000256" key="5">
    <source>
        <dbReference type="SAM" id="Coils"/>
    </source>
</evidence>
<comment type="similarity">
    <text evidence="2">Belongs to the RmuC family.</text>
</comment>
<dbReference type="PANTHER" id="PTHR30563:SF0">
    <property type="entry name" value="DNA RECOMBINATION PROTEIN RMUC"/>
    <property type="match status" value="1"/>
</dbReference>
<feature type="coiled-coil region" evidence="5">
    <location>
        <begin position="139"/>
        <end position="191"/>
    </location>
</feature>
<organism evidence="6 7">
    <name type="scientific">Vibrio ezurae NBRC 102218</name>
    <dbReference type="NCBI Taxonomy" id="1219080"/>
    <lineage>
        <taxon>Bacteria</taxon>
        <taxon>Pseudomonadati</taxon>
        <taxon>Pseudomonadota</taxon>
        <taxon>Gammaproteobacteria</taxon>
        <taxon>Vibrionales</taxon>
        <taxon>Vibrionaceae</taxon>
        <taxon>Vibrio</taxon>
    </lineage>
</organism>
<dbReference type="PANTHER" id="PTHR30563">
    <property type="entry name" value="DNA RECOMBINATION PROTEIN RMUC"/>
    <property type="match status" value="1"/>
</dbReference>
<comment type="caution">
    <text evidence="6">The sequence shown here is derived from an EMBL/GenBank/DDBJ whole genome shotgun (WGS) entry which is preliminary data.</text>
</comment>
<proteinExistence type="inferred from homology"/>
<feature type="coiled-coil region" evidence="5">
    <location>
        <begin position="230"/>
        <end position="264"/>
    </location>
</feature>
<dbReference type="Proteomes" id="UP000016562">
    <property type="component" value="Unassembled WGS sequence"/>
</dbReference>
<dbReference type="STRING" id="1219080.VEZ01S_17_00040"/>
<dbReference type="EMBL" id="BATM01000017">
    <property type="protein sequence ID" value="GAD79517.1"/>
    <property type="molecule type" value="Genomic_DNA"/>
</dbReference>
<keyword evidence="7" id="KW-1185">Reference proteome</keyword>
<keyword evidence="3 5" id="KW-0175">Coiled coil</keyword>
<dbReference type="RefSeq" id="WP_021713226.1">
    <property type="nucleotide sequence ID" value="NZ_BATM01000017.1"/>
</dbReference>
<evidence type="ECO:0000313" key="7">
    <source>
        <dbReference type="Proteomes" id="UP000016562"/>
    </source>
</evidence>